<dbReference type="AlphaFoldDB" id="A0A382CV31"/>
<reference evidence="3" key="1">
    <citation type="submission" date="2018-05" db="EMBL/GenBank/DDBJ databases">
        <authorList>
            <person name="Lanie J.A."/>
            <person name="Ng W.-L."/>
            <person name="Kazmierczak K.M."/>
            <person name="Andrzejewski T.M."/>
            <person name="Davidsen T.M."/>
            <person name="Wayne K.J."/>
            <person name="Tettelin H."/>
            <person name="Glass J.I."/>
            <person name="Rusch D."/>
            <person name="Podicherti R."/>
            <person name="Tsui H.-C.T."/>
            <person name="Winkler M.E."/>
        </authorList>
    </citation>
    <scope>NUCLEOTIDE SEQUENCE</scope>
</reference>
<organism evidence="3">
    <name type="scientific">marine metagenome</name>
    <dbReference type="NCBI Taxonomy" id="408172"/>
    <lineage>
        <taxon>unclassified sequences</taxon>
        <taxon>metagenomes</taxon>
        <taxon>ecological metagenomes</taxon>
    </lineage>
</organism>
<evidence type="ECO:0000259" key="2">
    <source>
        <dbReference type="Pfam" id="PF02357"/>
    </source>
</evidence>
<sequence>MNSDQDSKKWLAVYTKPRHEKAVEKEFQKKGFEVYLPLLKERRKWSDRKKWV</sequence>
<feature type="non-terminal residue" evidence="3">
    <location>
        <position position="52"/>
    </location>
</feature>
<gene>
    <name evidence="3" type="ORF">METZ01_LOCUS182556</name>
</gene>
<feature type="domain" description="NusG-like N-terminal" evidence="2">
    <location>
        <begin position="8"/>
        <end position="50"/>
    </location>
</feature>
<evidence type="ECO:0000313" key="3">
    <source>
        <dbReference type="EMBL" id="SVB29702.1"/>
    </source>
</evidence>
<dbReference type="Gene3D" id="3.30.70.940">
    <property type="entry name" value="NusG, N-terminal domain"/>
    <property type="match status" value="1"/>
</dbReference>
<dbReference type="InterPro" id="IPR036735">
    <property type="entry name" value="NGN_dom_sf"/>
</dbReference>
<dbReference type="GO" id="GO:0006354">
    <property type="term" value="P:DNA-templated transcription elongation"/>
    <property type="evidence" value="ECO:0007669"/>
    <property type="project" value="InterPro"/>
</dbReference>
<dbReference type="EMBL" id="UINC01036161">
    <property type="protein sequence ID" value="SVB29702.1"/>
    <property type="molecule type" value="Genomic_DNA"/>
</dbReference>
<protein>
    <recommendedName>
        <fullName evidence="2">NusG-like N-terminal domain-containing protein</fullName>
    </recommendedName>
</protein>
<accession>A0A382CV31</accession>
<proteinExistence type="predicted"/>
<dbReference type="Pfam" id="PF02357">
    <property type="entry name" value="NusG"/>
    <property type="match status" value="1"/>
</dbReference>
<name>A0A382CV31_9ZZZZ</name>
<dbReference type="InterPro" id="IPR006645">
    <property type="entry name" value="NGN-like_dom"/>
</dbReference>
<evidence type="ECO:0000256" key="1">
    <source>
        <dbReference type="ARBA" id="ARBA00023163"/>
    </source>
</evidence>
<dbReference type="SUPFAM" id="SSF82679">
    <property type="entry name" value="N-utilization substance G protein NusG, N-terminal domain"/>
    <property type="match status" value="1"/>
</dbReference>
<keyword evidence="1" id="KW-0804">Transcription</keyword>